<evidence type="ECO:0000313" key="15">
    <source>
        <dbReference type="Proteomes" id="UP001165065"/>
    </source>
</evidence>
<keyword evidence="3" id="KW-0202">Cytokine</keyword>
<evidence type="ECO:0000256" key="7">
    <source>
        <dbReference type="ARBA" id="ARBA00036823"/>
    </source>
</evidence>
<keyword evidence="4" id="KW-0964">Secreted</keyword>
<dbReference type="GO" id="GO:0050178">
    <property type="term" value="F:phenylpyruvate tautomerase activity"/>
    <property type="evidence" value="ECO:0007669"/>
    <property type="project" value="UniProtKB-EC"/>
</dbReference>
<dbReference type="PANTHER" id="PTHR11954:SF6">
    <property type="entry name" value="MACROPHAGE MIGRATION INHIBITORY FACTOR"/>
    <property type="match status" value="1"/>
</dbReference>
<evidence type="ECO:0000256" key="10">
    <source>
        <dbReference type="ARBA" id="ARBA00041631"/>
    </source>
</evidence>
<dbReference type="EC" id="5.3.3.12" evidence="8"/>
<dbReference type="EMBL" id="BRYA01000003">
    <property type="protein sequence ID" value="GMI30727.1"/>
    <property type="molecule type" value="Genomic_DNA"/>
</dbReference>
<dbReference type="InterPro" id="IPR001398">
    <property type="entry name" value="Macrophage_inhib_fac"/>
</dbReference>
<keyword evidence="13" id="KW-0732">Signal</keyword>
<proteinExistence type="inferred from homology"/>
<dbReference type="SUPFAM" id="SSF55331">
    <property type="entry name" value="Tautomerase/MIF"/>
    <property type="match status" value="1"/>
</dbReference>
<dbReference type="PANTHER" id="PTHR11954">
    <property type="entry name" value="D-DOPACHROME DECARBOXYLASE"/>
    <property type="match status" value="1"/>
</dbReference>
<evidence type="ECO:0000256" key="13">
    <source>
        <dbReference type="SAM" id="SignalP"/>
    </source>
</evidence>
<dbReference type="EC" id="5.3.2.1" evidence="9"/>
<dbReference type="GO" id="GO:0004167">
    <property type="term" value="F:dopachrome isomerase activity"/>
    <property type="evidence" value="ECO:0007669"/>
    <property type="project" value="UniProtKB-EC"/>
</dbReference>
<protein>
    <recommendedName>
        <fullName evidence="12">L-dopachrome isomerase</fullName>
        <ecNumber evidence="9">5.3.2.1</ecNumber>
        <ecNumber evidence="8">5.3.3.12</ecNumber>
    </recommendedName>
    <alternativeName>
        <fullName evidence="10">L-dopachrome tautomerase</fullName>
    </alternativeName>
    <alternativeName>
        <fullName evidence="11">Phenylpyruvate tautomerase</fullName>
    </alternativeName>
</protein>
<evidence type="ECO:0000256" key="3">
    <source>
        <dbReference type="ARBA" id="ARBA00022514"/>
    </source>
</evidence>
<evidence type="ECO:0000256" key="2">
    <source>
        <dbReference type="ARBA" id="ARBA00005851"/>
    </source>
</evidence>
<feature type="signal peptide" evidence="13">
    <location>
        <begin position="1"/>
        <end position="19"/>
    </location>
</feature>
<gene>
    <name evidence="14" type="ORF">TrCOL_g3214</name>
</gene>
<name>A0A9W7L427_9STRA</name>
<evidence type="ECO:0000313" key="14">
    <source>
        <dbReference type="EMBL" id="GMI30727.1"/>
    </source>
</evidence>
<evidence type="ECO:0000256" key="4">
    <source>
        <dbReference type="ARBA" id="ARBA00022525"/>
    </source>
</evidence>
<comment type="catalytic activity">
    <reaction evidence="6">
        <text>3-phenylpyruvate = enol-phenylpyruvate</text>
        <dbReference type="Rhea" id="RHEA:17097"/>
        <dbReference type="ChEBI" id="CHEBI:16815"/>
        <dbReference type="ChEBI" id="CHEBI:18005"/>
        <dbReference type="EC" id="5.3.2.1"/>
    </reaction>
</comment>
<evidence type="ECO:0000256" key="5">
    <source>
        <dbReference type="ARBA" id="ARBA00023235"/>
    </source>
</evidence>
<feature type="chain" id="PRO_5040968033" description="L-dopachrome isomerase" evidence="13">
    <location>
        <begin position="20"/>
        <end position="161"/>
    </location>
</feature>
<reference evidence="15" key="1">
    <citation type="journal article" date="2023" name="Commun. Biol.">
        <title>Genome analysis of Parmales, the sister group of diatoms, reveals the evolutionary specialization of diatoms from phago-mixotrophs to photoautotrophs.</title>
        <authorList>
            <person name="Ban H."/>
            <person name="Sato S."/>
            <person name="Yoshikawa S."/>
            <person name="Yamada K."/>
            <person name="Nakamura Y."/>
            <person name="Ichinomiya M."/>
            <person name="Sato N."/>
            <person name="Blanc-Mathieu R."/>
            <person name="Endo H."/>
            <person name="Kuwata A."/>
            <person name="Ogata H."/>
        </authorList>
    </citation>
    <scope>NUCLEOTIDE SEQUENCE [LARGE SCALE GENOMIC DNA]</scope>
</reference>
<comment type="catalytic activity">
    <reaction evidence="7">
        <text>L-dopachrome = 5,6-dihydroxyindole-2-carboxylate</text>
        <dbReference type="Rhea" id="RHEA:13041"/>
        <dbReference type="ChEBI" id="CHEBI:16875"/>
        <dbReference type="ChEBI" id="CHEBI:57509"/>
        <dbReference type="EC" id="5.3.3.12"/>
    </reaction>
</comment>
<comment type="caution">
    <text evidence="14">The sequence shown here is derived from an EMBL/GenBank/DDBJ whole genome shotgun (WGS) entry which is preliminary data.</text>
</comment>
<dbReference type="Proteomes" id="UP001165065">
    <property type="component" value="Unassembled WGS sequence"/>
</dbReference>
<dbReference type="Gene3D" id="3.30.429.10">
    <property type="entry name" value="Macrophage Migration Inhibitory Factor"/>
    <property type="match status" value="1"/>
</dbReference>
<evidence type="ECO:0000256" key="11">
    <source>
        <dbReference type="ARBA" id="ARBA00041912"/>
    </source>
</evidence>
<dbReference type="InterPro" id="IPR014347">
    <property type="entry name" value="Tautomerase/MIF_sf"/>
</dbReference>
<evidence type="ECO:0000256" key="9">
    <source>
        <dbReference type="ARBA" id="ARBA00039086"/>
    </source>
</evidence>
<evidence type="ECO:0000256" key="12">
    <source>
        <dbReference type="ARBA" id="ARBA00042730"/>
    </source>
</evidence>
<dbReference type="Pfam" id="PF01187">
    <property type="entry name" value="MIF"/>
    <property type="match status" value="1"/>
</dbReference>
<evidence type="ECO:0000256" key="8">
    <source>
        <dbReference type="ARBA" id="ARBA00038932"/>
    </source>
</evidence>
<dbReference type="AlphaFoldDB" id="A0A9W7L427"/>
<organism evidence="14 15">
    <name type="scientific">Triparma columacea</name>
    <dbReference type="NCBI Taxonomy" id="722753"/>
    <lineage>
        <taxon>Eukaryota</taxon>
        <taxon>Sar</taxon>
        <taxon>Stramenopiles</taxon>
        <taxon>Ochrophyta</taxon>
        <taxon>Bolidophyceae</taxon>
        <taxon>Parmales</taxon>
        <taxon>Triparmaceae</taxon>
        <taxon>Triparma</taxon>
    </lineage>
</organism>
<dbReference type="GO" id="GO:0005125">
    <property type="term" value="F:cytokine activity"/>
    <property type="evidence" value="ECO:0007669"/>
    <property type="project" value="UniProtKB-KW"/>
</dbReference>
<comment type="subcellular location">
    <subcellularLocation>
        <location evidence="1">Secreted</location>
    </subcellularLocation>
</comment>
<accession>A0A9W7L427</accession>
<sequence length="161" mass="17364">MRFTTSLALFVLSPLMVSSFPFRSIFSRLPFPRTSPSSDPICSLPGDPSLILSVTCDLGSNKLQTMKDISSLISSVTGKPESYVAVSLTDNASIIWGGQAGPAALGCFYCIGQINKLNNGKIQKGVSDILKVHGVGEDKIYINYFDVERENCGWSSRTFAG</sequence>
<dbReference type="OrthoDB" id="255819at2759"/>
<comment type="similarity">
    <text evidence="2">Belongs to the MIF family.</text>
</comment>
<dbReference type="GO" id="GO:0005615">
    <property type="term" value="C:extracellular space"/>
    <property type="evidence" value="ECO:0007669"/>
    <property type="project" value="UniProtKB-KW"/>
</dbReference>
<keyword evidence="15" id="KW-1185">Reference proteome</keyword>
<evidence type="ECO:0000256" key="1">
    <source>
        <dbReference type="ARBA" id="ARBA00004613"/>
    </source>
</evidence>
<evidence type="ECO:0000256" key="6">
    <source>
        <dbReference type="ARBA" id="ARBA00036735"/>
    </source>
</evidence>
<keyword evidence="5" id="KW-0413">Isomerase</keyword>